<keyword evidence="6 11" id="KW-1133">Transmembrane helix</keyword>
<organism evidence="14 15">
    <name type="scientific">Gemmobacter megaterium</name>
    <dbReference type="NCBI Taxonomy" id="1086013"/>
    <lineage>
        <taxon>Bacteria</taxon>
        <taxon>Pseudomonadati</taxon>
        <taxon>Pseudomonadota</taxon>
        <taxon>Alphaproteobacteria</taxon>
        <taxon>Rhodobacterales</taxon>
        <taxon>Paracoccaceae</taxon>
        <taxon>Gemmobacter</taxon>
    </lineage>
</organism>
<evidence type="ECO:0000256" key="9">
    <source>
        <dbReference type="PIRNR" id="PIRNR004862"/>
    </source>
</evidence>
<evidence type="ECO:0000256" key="3">
    <source>
        <dbReference type="ARBA" id="ARBA00007971"/>
    </source>
</evidence>
<evidence type="ECO:0000256" key="5">
    <source>
        <dbReference type="ARBA" id="ARBA00022692"/>
    </source>
</evidence>
<evidence type="ECO:0000256" key="2">
    <source>
        <dbReference type="ARBA" id="ARBA00004651"/>
    </source>
</evidence>
<keyword evidence="14" id="KW-0966">Cell projection</keyword>
<reference evidence="14 15" key="1">
    <citation type="submission" date="2017-01" db="EMBL/GenBank/DDBJ databases">
        <authorList>
            <person name="Mah S.A."/>
            <person name="Swanson W.J."/>
            <person name="Moy G.W."/>
            <person name="Vacquier V.D."/>
        </authorList>
    </citation>
    <scope>NUCLEOTIDE SEQUENCE [LARGE SCALE GENOMIC DNA]</scope>
    <source>
        <strain evidence="14 15">DSM 26375</strain>
    </source>
</reference>
<evidence type="ECO:0000313" key="14">
    <source>
        <dbReference type="EMBL" id="SIS77936.1"/>
    </source>
</evidence>
<keyword evidence="8 9" id="KW-0975">Bacterial flagellum</keyword>
<feature type="transmembrane region" description="Helical" evidence="11">
    <location>
        <begin position="412"/>
        <end position="431"/>
    </location>
</feature>
<sequence>MQQVLSFWSMLDMRRRMVVVAVTVAMFAAILALARMAASPSMALLYAGLEPPAAGDVVGALGQRGVAYEVRGDSIWVPEPQRDQLRMALAADGLPAGGGAGYELLDQLSGFGTTSQMFDAAYLRAKEGELARTIAASPFVRSARVHLAVPAAQPFRRDQRSTASVTVSTFSGMMTPAQAQAVRHLVASAVAGLGVEDVSVIDAAGGLIPMPGLSPGGAAEGRGDEMKRAVERLLAARVGQGRAMVELTVEIVTERESISERRFDPQGRVMISSETEEKTNSATGSPPGVTVASNLPEGDAAQGEGSRSQGAETRERINYEVSETAREVLRAPGGVRRLTVAVLIDGLRAADGSWQPRAEAELADLRDLVASAVGFDAARGDVITIKSMEFEPVPGGENAATAGVLDRLDPMALIQLGVIASVILVLGLFVLRPLLRPARDVAAPPMALPPVRASSVPVLTGEIDDDADMGAMPVVATSAGEGQPRDPVERLRQLIAERQVESVEILRTWMEDREESR</sequence>
<feature type="domain" description="Flagellar M-ring N-terminal" evidence="12">
    <location>
        <begin position="38"/>
        <end position="207"/>
    </location>
</feature>
<keyword evidence="14" id="KW-0282">Flagellum</keyword>
<evidence type="ECO:0000256" key="11">
    <source>
        <dbReference type="SAM" id="Phobius"/>
    </source>
</evidence>
<dbReference type="EMBL" id="FTOT01000002">
    <property type="protein sequence ID" value="SIS77936.1"/>
    <property type="molecule type" value="Genomic_DNA"/>
</dbReference>
<dbReference type="NCBIfam" id="TIGR00206">
    <property type="entry name" value="fliF"/>
    <property type="match status" value="1"/>
</dbReference>
<dbReference type="RefSeq" id="WP_076529418.1">
    <property type="nucleotide sequence ID" value="NZ_BMEH01000002.1"/>
</dbReference>
<evidence type="ECO:0000256" key="8">
    <source>
        <dbReference type="ARBA" id="ARBA00023143"/>
    </source>
</evidence>
<proteinExistence type="inferred from homology"/>
<evidence type="ECO:0000256" key="6">
    <source>
        <dbReference type="ARBA" id="ARBA00022989"/>
    </source>
</evidence>
<keyword evidence="14" id="KW-0969">Cilium</keyword>
<evidence type="ECO:0000313" key="15">
    <source>
        <dbReference type="Proteomes" id="UP000186141"/>
    </source>
</evidence>
<comment type="function">
    <text evidence="9">The M ring may be actively involved in energy transduction.</text>
</comment>
<dbReference type="PIRSF" id="PIRSF004862">
    <property type="entry name" value="FliF"/>
    <property type="match status" value="1"/>
</dbReference>
<gene>
    <name evidence="14" type="ORF">SAMN05421774_102205</name>
</gene>
<dbReference type="InterPro" id="IPR045851">
    <property type="entry name" value="AMP-bd_C_sf"/>
</dbReference>
<keyword evidence="5 11" id="KW-0812">Transmembrane</keyword>
<dbReference type="Gene3D" id="3.30.300.30">
    <property type="match status" value="1"/>
</dbReference>
<dbReference type="GO" id="GO:0005886">
    <property type="term" value="C:plasma membrane"/>
    <property type="evidence" value="ECO:0007669"/>
    <property type="project" value="UniProtKB-SubCell"/>
</dbReference>
<evidence type="ECO:0000259" key="12">
    <source>
        <dbReference type="Pfam" id="PF01514"/>
    </source>
</evidence>
<dbReference type="PANTHER" id="PTHR30046">
    <property type="entry name" value="FLAGELLAR M-RING PROTEIN"/>
    <property type="match status" value="1"/>
</dbReference>
<comment type="similarity">
    <text evidence="3 9">Belongs to the FliF family.</text>
</comment>
<dbReference type="STRING" id="1086013.SAMN05421774_102205"/>
<dbReference type="PANTHER" id="PTHR30046:SF0">
    <property type="entry name" value="FLAGELLAR M-RING PROTEIN"/>
    <property type="match status" value="1"/>
</dbReference>
<dbReference type="InterPro" id="IPR043427">
    <property type="entry name" value="YscJ/FliF"/>
</dbReference>
<dbReference type="PRINTS" id="PR01009">
    <property type="entry name" value="FLGMRINGFLIF"/>
</dbReference>
<keyword evidence="7 11" id="KW-0472">Membrane</keyword>
<dbReference type="InterPro" id="IPR000067">
    <property type="entry name" value="FlgMring_FliF"/>
</dbReference>
<dbReference type="GO" id="GO:0003774">
    <property type="term" value="F:cytoskeletal motor activity"/>
    <property type="evidence" value="ECO:0007669"/>
    <property type="project" value="InterPro"/>
</dbReference>
<protein>
    <recommendedName>
        <fullName evidence="9">Flagellar M-ring protein</fullName>
    </recommendedName>
</protein>
<accession>A0A1N7LVT8</accession>
<evidence type="ECO:0000259" key="13">
    <source>
        <dbReference type="Pfam" id="PF08345"/>
    </source>
</evidence>
<feature type="domain" description="Flagellar M-ring C-terminal" evidence="13">
    <location>
        <begin position="234"/>
        <end position="390"/>
    </location>
</feature>
<dbReference type="GO" id="GO:0009431">
    <property type="term" value="C:bacterial-type flagellum basal body, MS ring"/>
    <property type="evidence" value="ECO:0007669"/>
    <property type="project" value="InterPro"/>
</dbReference>
<dbReference type="Pfam" id="PF01514">
    <property type="entry name" value="YscJ_FliF"/>
    <property type="match status" value="1"/>
</dbReference>
<dbReference type="Pfam" id="PF08345">
    <property type="entry name" value="YscJ_FliF_C"/>
    <property type="match status" value="1"/>
</dbReference>
<dbReference type="InterPro" id="IPR013556">
    <property type="entry name" value="Flag_M-ring_C"/>
</dbReference>
<keyword evidence="15" id="KW-1185">Reference proteome</keyword>
<dbReference type="Proteomes" id="UP000186141">
    <property type="component" value="Unassembled WGS sequence"/>
</dbReference>
<comment type="subcellular location">
    <subcellularLocation>
        <location evidence="1 9">Bacterial flagellum basal body</location>
    </subcellularLocation>
    <subcellularLocation>
        <location evidence="2">Cell membrane</location>
        <topology evidence="2">Multi-pass membrane protein</topology>
    </subcellularLocation>
</comment>
<feature type="region of interest" description="Disordered" evidence="10">
    <location>
        <begin position="267"/>
        <end position="316"/>
    </location>
</feature>
<dbReference type="AlphaFoldDB" id="A0A1N7LVT8"/>
<dbReference type="GO" id="GO:0071973">
    <property type="term" value="P:bacterial-type flagellum-dependent cell motility"/>
    <property type="evidence" value="ECO:0007669"/>
    <property type="project" value="InterPro"/>
</dbReference>
<keyword evidence="4" id="KW-1003">Cell membrane</keyword>
<evidence type="ECO:0000256" key="10">
    <source>
        <dbReference type="SAM" id="MobiDB-lite"/>
    </source>
</evidence>
<evidence type="ECO:0000256" key="7">
    <source>
        <dbReference type="ARBA" id="ARBA00023136"/>
    </source>
</evidence>
<evidence type="ECO:0000256" key="4">
    <source>
        <dbReference type="ARBA" id="ARBA00022475"/>
    </source>
</evidence>
<evidence type="ECO:0000256" key="1">
    <source>
        <dbReference type="ARBA" id="ARBA00004117"/>
    </source>
</evidence>
<dbReference type="InterPro" id="IPR006182">
    <property type="entry name" value="FliF_N_dom"/>
</dbReference>
<name>A0A1N7LVT8_9RHOB</name>